<feature type="domain" description="DUF3824" evidence="3">
    <location>
        <begin position="645"/>
        <end position="812"/>
    </location>
</feature>
<feature type="compositionally biased region" description="Polar residues" evidence="1">
    <location>
        <begin position="905"/>
        <end position="919"/>
    </location>
</feature>
<feature type="compositionally biased region" description="Low complexity" evidence="1">
    <location>
        <begin position="301"/>
        <end position="311"/>
    </location>
</feature>
<feature type="compositionally biased region" description="Low complexity" evidence="1">
    <location>
        <begin position="868"/>
        <end position="880"/>
    </location>
</feature>
<organism evidence="4 5">
    <name type="scientific">Heterodermia speciosa</name>
    <dbReference type="NCBI Taxonomy" id="116794"/>
    <lineage>
        <taxon>Eukaryota</taxon>
        <taxon>Fungi</taxon>
        <taxon>Dikarya</taxon>
        <taxon>Ascomycota</taxon>
        <taxon>Pezizomycotina</taxon>
        <taxon>Lecanoromycetes</taxon>
        <taxon>OSLEUM clade</taxon>
        <taxon>Lecanoromycetidae</taxon>
        <taxon>Caliciales</taxon>
        <taxon>Physciaceae</taxon>
        <taxon>Heterodermia</taxon>
    </lineage>
</organism>
<dbReference type="Proteomes" id="UP000664521">
    <property type="component" value="Unassembled WGS sequence"/>
</dbReference>
<dbReference type="Gene3D" id="3.40.710.10">
    <property type="entry name" value="DD-peptidase/beta-lactamase superfamily"/>
    <property type="match status" value="1"/>
</dbReference>
<dbReference type="OrthoDB" id="428260at2759"/>
<feature type="compositionally biased region" description="Low complexity" evidence="1">
    <location>
        <begin position="654"/>
        <end position="667"/>
    </location>
</feature>
<dbReference type="InterPro" id="IPR024436">
    <property type="entry name" value="DUF3824"/>
</dbReference>
<feature type="compositionally biased region" description="Low complexity" evidence="1">
    <location>
        <begin position="336"/>
        <end position="350"/>
    </location>
</feature>
<feature type="compositionally biased region" description="Basic and acidic residues" evidence="1">
    <location>
        <begin position="956"/>
        <end position="976"/>
    </location>
</feature>
<feature type="compositionally biased region" description="Low complexity" evidence="1">
    <location>
        <begin position="464"/>
        <end position="475"/>
    </location>
</feature>
<feature type="compositionally biased region" description="Basic and acidic residues" evidence="1">
    <location>
        <begin position="643"/>
        <end position="652"/>
    </location>
</feature>
<dbReference type="SUPFAM" id="SSF56601">
    <property type="entry name" value="beta-lactamase/transpeptidase-like"/>
    <property type="match status" value="1"/>
</dbReference>
<dbReference type="PANTHER" id="PTHR35487">
    <property type="entry name" value="DUF3824 DOMAIN-CONTAINING PROTEIN"/>
    <property type="match status" value="1"/>
</dbReference>
<feature type="compositionally biased region" description="Basic residues" evidence="1">
    <location>
        <begin position="673"/>
        <end position="683"/>
    </location>
</feature>
<keyword evidence="5" id="KW-1185">Reference proteome</keyword>
<evidence type="ECO:0000259" key="2">
    <source>
        <dbReference type="Pfam" id="PF00144"/>
    </source>
</evidence>
<comment type="caution">
    <text evidence="4">The sequence shown here is derived from an EMBL/GenBank/DDBJ whole genome shotgun (WGS) entry which is preliminary data.</text>
</comment>
<feature type="compositionally biased region" description="Low complexity" evidence="1">
    <location>
        <begin position="604"/>
        <end position="613"/>
    </location>
</feature>
<evidence type="ECO:0000256" key="1">
    <source>
        <dbReference type="SAM" id="MobiDB-lite"/>
    </source>
</evidence>
<feature type="region of interest" description="Disordered" evidence="1">
    <location>
        <begin position="416"/>
        <end position="502"/>
    </location>
</feature>
<feature type="region of interest" description="Disordered" evidence="1">
    <location>
        <begin position="201"/>
        <end position="400"/>
    </location>
</feature>
<evidence type="ECO:0000313" key="5">
    <source>
        <dbReference type="Proteomes" id="UP000664521"/>
    </source>
</evidence>
<accession>A0A8H3FIN3</accession>
<feature type="region of interest" description="Disordered" evidence="1">
    <location>
        <begin position="1"/>
        <end position="96"/>
    </location>
</feature>
<feature type="compositionally biased region" description="Pro residues" evidence="1">
    <location>
        <begin position="785"/>
        <end position="794"/>
    </location>
</feature>
<feature type="compositionally biased region" description="Basic residues" evidence="1">
    <location>
        <begin position="633"/>
        <end position="642"/>
    </location>
</feature>
<feature type="compositionally biased region" description="Basic and acidic residues" evidence="1">
    <location>
        <begin position="279"/>
        <end position="294"/>
    </location>
</feature>
<reference evidence="4" key="1">
    <citation type="submission" date="2021-03" db="EMBL/GenBank/DDBJ databases">
        <authorList>
            <person name="Tagirdzhanova G."/>
        </authorList>
    </citation>
    <scope>NUCLEOTIDE SEQUENCE</scope>
</reference>
<feature type="compositionally biased region" description="Basic and acidic residues" evidence="1">
    <location>
        <begin position="211"/>
        <end position="236"/>
    </location>
</feature>
<evidence type="ECO:0000313" key="4">
    <source>
        <dbReference type="EMBL" id="CAF9924149.1"/>
    </source>
</evidence>
<feature type="region of interest" description="Disordered" evidence="1">
    <location>
        <begin position="521"/>
        <end position="976"/>
    </location>
</feature>
<gene>
    <name evidence="4" type="ORF">HETSPECPRED_005508</name>
</gene>
<evidence type="ECO:0008006" key="6">
    <source>
        <dbReference type="Google" id="ProtNLM"/>
    </source>
</evidence>
<feature type="compositionally biased region" description="Basic and acidic residues" evidence="1">
    <location>
        <begin position="38"/>
        <end position="96"/>
    </location>
</feature>
<dbReference type="InterPro" id="IPR012338">
    <property type="entry name" value="Beta-lactam/transpept-like"/>
</dbReference>
<feature type="compositionally biased region" description="Basic and acidic residues" evidence="1">
    <location>
        <begin position="476"/>
        <end position="494"/>
    </location>
</feature>
<dbReference type="InterPro" id="IPR001466">
    <property type="entry name" value="Beta-lactam-related"/>
</dbReference>
<dbReference type="Pfam" id="PF12868">
    <property type="entry name" value="DUF3824"/>
    <property type="match status" value="2"/>
</dbReference>
<feature type="compositionally biased region" description="Basic residues" evidence="1">
    <location>
        <begin position="924"/>
        <end position="933"/>
    </location>
</feature>
<protein>
    <recommendedName>
        <fullName evidence="6">Beta-lactamase-related domain-containing protein</fullName>
    </recommendedName>
</protein>
<evidence type="ECO:0000259" key="3">
    <source>
        <dbReference type="Pfam" id="PF12868"/>
    </source>
</evidence>
<feature type="compositionally biased region" description="Basic and acidic residues" evidence="1">
    <location>
        <begin position="1"/>
        <end position="27"/>
    </location>
</feature>
<feature type="domain" description="Beta-lactamase-related" evidence="2">
    <location>
        <begin position="987"/>
        <end position="1327"/>
    </location>
</feature>
<dbReference type="Pfam" id="PF00144">
    <property type="entry name" value="Beta-lactamase"/>
    <property type="match status" value="1"/>
</dbReference>
<feature type="compositionally biased region" description="Basic residues" evidence="1">
    <location>
        <begin position="382"/>
        <end position="398"/>
    </location>
</feature>
<proteinExistence type="predicted"/>
<feature type="compositionally biased region" description="Low complexity" evidence="1">
    <location>
        <begin position="700"/>
        <end position="709"/>
    </location>
</feature>
<feature type="compositionally biased region" description="Basic residues" evidence="1">
    <location>
        <begin position="351"/>
        <end position="368"/>
    </location>
</feature>
<dbReference type="PANTHER" id="PTHR35487:SF1">
    <property type="entry name" value="DUF3824 DOMAIN-CONTAINING PROTEIN"/>
    <property type="match status" value="1"/>
</dbReference>
<feature type="compositionally biased region" description="Basic and acidic residues" evidence="1">
    <location>
        <begin position="539"/>
        <end position="549"/>
    </location>
</feature>
<feature type="domain" description="DUF3824" evidence="3">
    <location>
        <begin position="393"/>
        <end position="437"/>
    </location>
</feature>
<name>A0A8H3FIN3_9LECA</name>
<sequence length="1358" mass="152705">MSVIIRERERDRERDYDDRTSTFRRDNGGYTTVKRYRVPAEEERVDTRRTVIYSPDRERERERERFSERDRGEDRSFEETRIIRRERTPEPEPERRVERDIRIERIEREREPEPPRRFAEYRYERDIDRLAPRREPYELERYSRSTEYFPRPDPPQPIIIRQEPQQIIIQEAPRAPIVVPAPQKEEADFQLIQRSEVVADDHRSVVSKATTKREKEPQRDEEFFYERRTREVPGGDRDDDFYEERHRRREVSPGESVSQVGRRRGRDRDYSSDDSMVYVRRETRDTYERDESPDHRRHLAEGAIAGIGAAELLRHHRSRQGEEMSGTGSRLAKDIGAAGLGAVAAQGISRARSHHREKSRRRRSRSRSRSSSYDTYREGRRRERRKKSKSRSRSRSRVKQLAGIGLGAAAVAAAVGYANRKNKANKQQEDRRSRSRTRRHSVGAEIPENDARNPAHRNKKIAQAGLAGAAVAGLVERARSKSRGPDKKGRERSKSRIRTGLPIAAAGLGTAAIAGLYERSQANKNEKQDEQQAKAVRKERKEARREARSRSRSLAPEGSRDVGAGDPGLIEYGDQPVYSAGGQDYYNRPASQQGLYSPDAMVPAAAAGAAYGAQREKDQRRRSSSSSGSDSKSKRRHRRRKSDSRSRSRGRDIAAAGLAAGAGAVAATEYEKRKQRKHEKRERRRQEELRAQAAFDESYPPQAQQQPFSPISPPPNQQSAAETGYAPGTYYPNTNQFAPPPGQGFSPQPAAYPQEYPPPPGAQPHQAQLSPEYGYPQQTGYTPPVGNPYDPPGAEPYGQQQPGGRTRRADENVSAAPVSNTPSTAAKRYVPEEGINTPRAPSPLPLQPTQHRSSSQPPPGNKSVQFNLDPASPAPLDSPAQIRKRRQRAGSTNARSPYLDPAANQPLSDTNVSDATLVNSDRPARHRRHRRSRSQGSDKPRTGSPSPIESDATVDLPDRFDQHGRKKPERGDDPLADKIEEFFGGKGNFHYARSFGQDSIETGGKPLKDDAVFWIASCTKLMTSIAALQCVERGVLGLDDDVSGILHEFRDLEVLSGFDGEGRPVLRRAEGRVTLRHLLTHTSGLAYDHSVPALARYQKTQGRGIGQGKTVREKYSYPLLYEPGTGWSYGAGIDWAGLMIERATNHISLSAYMETHLWAPLGITDMTFHLEQREDLRARLVQMCVRDAATGKAVRKVGGKVFDDPVGEAFGGVGVYASMGELLKVLRSVLEGDGKLLGKESVEMMFRPQLDARAQGALMRVMEDPEINDMMGGLPLGAEKNWGLAGVLLMEDSRDGRRKGSLSWGGLPNLVWWIDREAGLCGLYGTQILPVGDLRSVRMFQLFEREMYDRFSKSNPRL</sequence>
<dbReference type="EMBL" id="CAJPDS010000035">
    <property type="protein sequence ID" value="CAF9924149.1"/>
    <property type="molecule type" value="Genomic_DNA"/>
</dbReference>